<accession>A0AAW5C308</accession>
<gene>
    <name evidence="2" type="ORF">G5B36_18155</name>
    <name evidence="1" type="ORF">L0N08_16070</name>
</gene>
<evidence type="ECO:0000313" key="1">
    <source>
        <dbReference type="EMBL" id="MCG4746941.1"/>
    </source>
</evidence>
<reference evidence="1" key="3">
    <citation type="submission" date="2022-01" db="EMBL/GenBank/DDBJ databases">
        <title>Collection of gut derived symbiotic bacterial strains cultured from healthy donors.</title>
        <authorList>
            <person name="Lin H."/>
            <person name="Kohout C."/>
            <person name="Waligurski E."/>
            <person name="Pamer E.G."/>
        </authorList>
    </citation>
    <scope>NUCLEOTIDE SEQUENCE</scope>
    <source>
        <strain evidence="1">DFI.6.55</strain>
    </source>
</reference>
<dbReference type="SUPFAM" id="SSF51338">
    <property type="entry name" value="Composite domain of metallo-dependent hydrolases"/>
    <property type="match status" value="1"/>
</dbReference>
<evidence type="ECO:0000313" key="2">
    <source>
        <dbReference type="EMBL" id="NSJ50612.1"/>
    </source>
</evidence>
<proteinExistence type="predicted"/>
<dbReference type="AlphaFoldDB" id="A0AAW5C308"/>
<dbReference type="EMBL" id="JAAITT010000028">
    <property type="protein sequence ID" value="NSJ50612.1"/>
    <property type="molecule type" value="Genomic_DNA"/>
</dbReference>
<dbReference type="InterPro" id="IPR011059">
    <property type="entry name" value="Metal-dep_hydrolase_composite"/>
</dbReference>
<dbReference type="Gene3D" id="2.30.40.10">
    <property type="entry name" value="Urease, subunit C, domain 1"/>
    <property type="match status" value="1"/>
</dbReference>
<reference evidence="2" key="2">
    <citation type="submission" date="2020-02" db="EMBL/GenBank/DDBJ databases">
        <authorList>
            <person name="Littmann E."/>
            <person name="Sorbara M."/>
        </authorList>
    </citation>
    <scope>NUCLEOTIDE SEQUENCE</scope>
    <source>
        <strain evidence="2">MSK.1.17</strain>
    </source>
</reference>
<evidence type="ECO:0000313" key="3">
    <source>
        <dbReference type="Proteomes" id="UP000669239"/>
    </source>
</evidence>
<comment type="caution">
    <text evidence="1">The sequence shown here is derived from an EMBL/GenBank/DDBJ whole genome shotgun (WGS) entry which is preliminary data.</text>
</comment>
<reference evidence="2 3" key="1">
    <citation type="journal article" date="2020" name="Cell Host Microbe">
        <title>Functional and Genomic Variation between Human-Derived Isolates of Lachnospiraceae Reveals Inter- and Intra-Species Diversity.</title>
        <authorList>
            <person name="Sorbara M.T."/>
            <person name="Littmann E.R."/>
            <person name="Fontana E."/>
            <person name="Moody T.U."/>
            <person name="Kohout C.E."/>
            <person name="Gjonbalaj M."/>
            <person name="Eaton V."/>
            <person name="Seok R."/>
            <person name="Leiner I.M."/>
            <person name="Pamer E.G."/>
        </authorList>
    </citation>
    <scope>NUCLEOTIDE SEQUENCE [LARGE SCALE GENOMIC DNA]</scope>
    <source>
        <strain evidence="2 3">MSK.1.17</strain>
    </source>
</reference>
<keyword evidence="3" id="KW-1185">Reference proteome</keyword>
<organism evidence="1 4">
    <name type="scientific">Enterocloster aldenensis</name>
    <dbReference type="NCBI Taxonomy" id="358742"/>
    <lineage>
        <taxon>Bacteria</taxon>
        <taxon>Bacillati</taxon>
        <taxon>Bacillota</taxon>
        <taxon>Clostridia</taxon>
        <taxon>Lachnospirales</taxon>
        <taxon>Lachnospiraceae</taxon>
        <taxon>Enterocloster</taxon>
    </lineage>
</organism>
<dbReference type="RefSeq" id="WP_165642607.1">
    <property type="nucleotide sequence ID" value="NZ_JAAITT010000028.1"/>
</dbReference>
<protein>
    <submittedName>
        <fullName evidence="1">Uncharacterized protein</fullName>
    </submittedName>
</protein>
<dbReference type="Proteomes" id="UP001299608">
    <property type="component" value="Unassembled WGS sequence"/>
</dbReference>
<sequence>MFIRNRADKLYAALVYSALGADVCGMCVDGRWVMRERRPISQINKKG</sequence>
<name>A0AAW5C308_9FIRM</name>
<dbReference type="Proteomes" id="UP000669239">
    <property type="component" value="Unassembled WGS sequence"/>
</dbReference>
<dbReference type="GO" id="GO:0016810">
    <property type="term" value="F:hydrolase activity, acting on carbon-nitrogen (but not peptide) bonds"/>
    <property type="evidence" value="ECO:0007669"/>
    <property type="project" value="InterPro"/>
</dbReference>
<evidence type="ECO:0000313" key="4">
    <source>
        <dbReference type="Proteomes" id="UP001299608"/>
    </source>
</evidence>
<dbReference type="EMBL" id="JAKNGE010000019">
    <property type="protein sequence ID" value="MCG4746941.1"/>
    <property type="molecule type" value="Genomic_DNA"/>
</dbReference>